<evidence type="ECO:0000313" key="3">
    <source>
        <dbReference type="Proteomes" id="UP000198382"/>
    </source>
</evidence>
<comment type="caution">
    <text evidence="2">The sequence shown here is derived from an EMBL/GenBank/DDBJ whole genome shotgun (WGS) entry which is preliminary data.</text>
</comment>
<sequence length="395" mass="47607">MIPYVLFFSFLFIISLFNLVKIDSFEKIEKLLFFTFWFVVVFFIGFRYKMANDWYNYNNIIISIEPFWDVLSGNATNFQAEKGIEYGFKILISLINMIFDPETSSSLQALTVLVSVFCYTVLFYFTWKEDIITHKFLFLATFLSFTMFREFDILRQSIAFYIFLLSIRYINKSFFKFFFINVIGFFFHVSALIFIPLYFVFKKKFSRAFVLTLLLLHLITMITHFSFVNTILERLSNYFPELIFAQKLYLNSIMVEPQSSISIVGILYAIYLLLLFVNYKKIDFNNYKLRFFINSFFIFIIINIFFSDSKDIADRFSYYFYFGVAFVFVYLIKYIPKMLYFPYVLLILIFPTIRFSRVISNPMTKSVLVPYRNYFFVTPRDEDYLLTKWKEKNEE</sequence>
<keyword evidence="1" id="KW-1133">Transmembrane helix</keyword>
<protein>
    <recommendedName>
        <fullName evidence="4">EpsG family protein</fullName>
    </recommendedName>
</protein>
<proteinExistence type="predicted"/>
<keyword evidence="3" id="KW-1185">Reference proteome</keyword>
<dbReference type="InterPro" id="IPR049458">
    <property type="entry name" value="EpsG-like"/>
</dbReference>
<dbReference type="RefSeq" id="WP_074659403.1">
    <property type="nucleotide sequence ID" value="NZ_MUGV01000007.1"/>
</dbReference>
<feature type="transmembrane region" description="Helical" evidence="1">
    <location>
        <begin position="177"/>
        <end position="201"/>
    </location>
</feature>
<feature type="transmembrane region" description="Helical" evidence="1">
    <location>
        <begin position="31"/>
        <end position="48"/>
    </location>
</feature>
<feature type="transmembrane region" description="Helical" evidence="1">
    <location>
        <begin position="153"/>
        <end position="171"/>
    </location>
</feature>
<dbReference type="EMBL" id="MUGV01000007">
    <property type="protein sequence ID" value="OXA81443.1"/>
    <property type="molecule type" value="Genomic_DNA"/>
</dbReference>
<dbReference type="Proteomes" id="UP000198382">
    <property type="component" value="Unassembled WGS sequence"/>
</dbReference>
<accession>A0ABX4BVU9</accession>
<reference evidence="2 3" key="1">
    <citation type="submission" date="2016-11" db="EMBL/GenBank/DDBJ databases">
        <title>Whole genomes of Flavobacteriaceae.</title>
        <authorList>
            <person name="Stine C."/>
            <person name="Li C."/>
            <person name="Tadesse D."/>
        </authorList>
    </citation>
    <scope>NUCLEOTIDE SEQUENCE [LARGE SCALE GENOMIC DNA]</scope>
    <source>
        <strain evidence="2 3">DSM 15937</strain>
    </source>
</reference>
<feature type="transmembrane region" description="Helical" evidence="1">
    <location>
        <begin position="107"/>
        <end position="127"/>
    </location>
</feature>
<feature type="transmembrane region" description="Helical" evidence="1">
    <location>
        <begin position="208"/>
        <end position="232"/>
    </location>
</feature>
<keyword evidence="1" id="KW-0472">Membrane</keyword>
<name>A0ABX4BVU9_FLAFR</name>
<evidence type="ECO:0008006" key="4">
    <source>
        <dbReference type="Google" id="ProtNLM"/>
    </source>
</evidence>
<evidence type="ECO:0000313" key="2">
    <source>
        <dbReference type="EMBL" id="OXA81443.1"/>
    </source>
</evidence>
<feature type="transmembrane region" description="Helical" evidence="1">
    <location>
        <begin position="259"/>
        <end position="277"/>
    </location>
</feature>
<keyword evidence="1" id="KW-0812">Transmembrane</keyword>
<dbReference type="Pfam" id="PF14897">
    <property type="entry name" value="EpsG"/>
    <property type="match status" value="1"/>
</dbReference>
<feature type="transmembrane region" description="Helical" evidence="1">
    <location>
        <begin position="6"/>
        <end position="24"/>
    </location>
</feature>
<organism evidence="2 3">
    <name type="scientific">Flavobacterium frigidimaris</name>
    <dbReference type="NCBI Taxonomy" id="262320"/>
    <lineage>
        <taxon>Bacteria</taxon>
        <taxon>Pseudomonadati</taxon>
        <taxon>Bacteroidota</taxon>
        <taxon>Flavobacteriia</taxon>
        <taxon>Flavobacteriales</taxon>
        <taxon>Flavobacteriaceae</taxon>
        <taxon>Flavobacterium</taxon>
    </lineage>
</organism>
<gene>
    <name evidence="2" type="ORF">B0A65_04075</name>
</gene>
<feature type="transmembrane region" description="Helical" evidence="1">
    <location>
        <begin position="318"/>
        <end position="335"/>
    </location>
</feature>
<evidence type="ECO:0000256" key="1">
    <source>
        <dbReference type="SAM" id="Phobius"/>
    </source>
</evidence>
<feature type="transmembrane region" description="Helical" evidence="1">
    <location>
        <begin position="340"/>
        <end position="359"/>
    </location>
</feature>
<feature type="transmembrane region" description="Helical" evidence="1">
    <location>
        <begin position="289"/>
        <end position="306"/>
    </location>
</feature>